<evidence type="ECO:0000259" key="1">
    <source>
        <dbReference type="Pfam" id="PF07762"/>
    </source>
</evidence>
<dbReference type="InterPro" id="IPR011676">
    <property type="entry name" value="DUF1618"/>
</dbReference>
<evidence type="ECO:0000313" key="2">
    <source>
        <dbReference type="EnsemblPlants" id="LPERR11G04040.1"/>
    </source>
</evidence>
<reference evidence="2 3" key="1">
    <citation type="submission" date="2012-08" db="EMBL/GenBank/DDBJ databases">
        <title>Oryza genome evolution.</title>
        <authorList>
            <person name="Wing R.A."/>
        </authorList>
    </citation>
    <scope>NUCLEOTIDE SEQUENCE</scope>
</reference>
<protein>
    <recommendedName>
        <fullName evidence="1">DUF1618 domain-containing protein</fullName>
    </recommendedName>
</protein>
<name>A0A0D9XPL2_9ORYZ</name>
<sequence>MTPRTSVVAAHGDSVLLHLHHYHNGFVMDYFVYNAGSPAADPPRPPSLLLLPINLNNKPKEAQRGTTWQHHHRAEDDDLVVASLTAMVKADDERKEAELLVLRSGEWSVTRAPFIRADADRGRPNQPSSWRTDMVIPIGDRLLGWVDLFCGIILCDMFDKNLQMKYVTLPSEARYEENYDDKQIYLITERNVCVTNGGTTLKFIYVFPRCCCGRSGETYCDNSKGAFVTKIWTLRMDSNDMFDEDQWENIKIKWNILFDTRSKTLSSVCCRDIFSEGSTE</sequence>
<dbReference type="EnsemblPlants" id="LPERR11G04040.1">
    <property type="protein sequence ID" value="LPERR11G04040.1"/>
    <property type="gene ID" value="LPERR11G04040"/>
</dbReference>
<dbReference type="AlphaFoldDB" id="A0A0D9XPL2"/>
<dbReference type="HOGENOM" id="CLU_995195_0_0_1"/>
<evidence type="ECO:0000313" key="3">
    <source>
        <dbReference type="Proteomes" id="UP000032180"/>
    </source>
</evidence>
<accession>A0A0D9XPL2</accession>
<reference evidence="3" key="2">
    <citation type="submission" date="2013-12" db="EMBL/GenBank/DDBJ databases">
        <authorList>
            <person name="Yu Y."/>
            <person name="Lee S."/>
            <person name="de Baynast K."/>
            <person name="Wissotski M."/>
            <person name="Liu L."/>
            <person name="Talag J."/>
            <person name="Goicoechea J."/>
            <person name="Angelova A."/>
            <person name="Jetty R."/>
            <person name="Kudrna D."/>
            <person name="Golser W."/>
            <person name="Rivera L."/>
            <person name="Zhang J."/>
            <person name="Wing R."/>
        </authorList>
    </citation>
    <scope>NUCLEOTIDE SEQUENCE</scope>
</reference>
<organism evidence="2 3">
    <name type="scientific">Leersia perrieri</name>
    <dbReference type="NCBI Taxonomy" id="77586"/>
    <lineage>
        <taxon>Eukaryota</taxon>
        <taxon>Viridiplantae</taxon>
        <taxon>Streptophyta</taxon>
        <taxon>Embryophyta</taxon>
        <taxon>Tracheophyta</taxon>
        <taxon>Spermatophyta</taxon>
        <taxon>Magnoliopsida</taxon>
        <taxon>Liliopsida</taxon>
        <taxon>Poales</taxon>
        <taxon>Poaceae</taxon>
        <taxon>BOP clade</taxon>
        <taxon>Oryzoideae</taxon>
        <taxon>Oryzeae</taxon>
        <taxon>Oryzinae</taxon>
        <taxon>Leersia</taxon>
    </lineage>
</organism>
<feature type="domain" description="DUF1618" evidence="1">
    <location>
        <begin position="145"/>
        <end position="249"/>
    </location>
</feature>
<dbReference type="eggNOG" id="ENOG502R7NY">
    <property type="taxonomic scope" value="Eukaryota"/>
</dbReference>
<dbReference type="Gramene" id="LPERR11G04040.1">
    <property type="protein sequence ID" value="LPERR11G04040.1"/>
    <property type="gene ID" value="LPERR11G04040"/>
</dbReference>
<keyword evidence="3" id="KW-1185">Reference proteome</keyword>
<dbReference type="PANTHER" id="PTHR33074:SF76">
    <property type="entry name" value="OS11G0569701 PROTEIN"/>
    <property type="match status" value="1"/>
</dbReference>
<dbReference type="PANTHER" id="PTHR33074">
    <property type="entry name" value="EXPRESSED PROTEIN-RELATED"/>
    <property type="match status" value="1"/>
</dbReference>
<proteinExistence type="predicted"/>
<reference evidence="2" key="3">
    <citation type="submission" date="2015-04" db="UniProtKB">
        <authorList>
            <consortium name="EnsemblPlants"/>
        </authorList>
    </citation>
    <scope>IDENTIFICATION</scope>
</reference>
<dbReference type="Pfam" id="PF07762">
    <property type="entry name" value="DUF1618"/>
    <property type="match status" value="1"/>
</dbReference>
<dbReference type="Proteomes" id="UP000032180">
    <property type="component" value="Chromosome 11"/>
</dbReference>